<dbReference type="STRING" id="576131.SAMN05444486_1073"/>
<protein>
    <submittedName>
        <fullName evidence="1">Uncharacterized protein</fullName>
    </submittedName>
</protein>
<keyword evidence="2" id="KW-1185">Reference proteome</keyword>
<evidence type="ECO:0000313" key="2">
    <source>
        <dbReference type="Proteomes" id="UP000199026"/>
    </source>
</evidence>
<gene>
    <name evidence="1" type="ORF">SAMN05444486_1073</name>
</gene>
<dbReference type="RefSeq" id="WP_089894363.1">
    <property type="nucleotide sequence ID" value="NZ_FNPR01000007.1"/>
</dbReference>
<dbReference type="Proteomes" id="UP000199026">
    <property type="component" value="Unassembled WGS sequence"/>
</dbReference>
<proteinExistence type="predicted"/>
<organism evidence="1 2">
    <name type="scientific">Lentibacter algarum</name>
    <dbReference type="NCBI Taxonomy" id="576131"/>
    <lineage>
        <taxon>Bacteria</taxon>
        <taxon>Pseudomonadati</taxon>
        <taxon>Pseudomonadota</taxon>
        <taxon>Alphaproteobacteria</taxon>
        <taxon>Rhodobacterales</taxon>
        <taxon>Roseobacteraceae</taxon>
        <taxon>Lentibacter</taxon>
    </lineage>
</organism>
<sequence>MKSFQSLQVELDERVVRNGAVAAYGMNARREGDAAVQSYRRAQQRLRDGGKDVSSEQRLIRIEDALNVLLDGLVKQRAQIGSGVAVDVAGHTLAARARSRR</sequence>
<dbReference type="EMBL" id="FNPR01000007">
    <property type="protein sequence ID" value="SDY86437.1"/>
    <property type="molecule type" value="Genomic_DNA"/>
</dbReference>
<reference evidence="1 2" key="1">
    <citation type="submission" date="2016-10" db="EMBL/GenBank/DDBJ databases">
        <authorList>
            <person name="de Groot N.N."/>
        </authorList>
    </citation>
    <scope>NUCLEOTIDE SEQUENCE [LARGE SCALE GENOMIC DNA]</scope>
    <source>
        <strain evidence="1 2">DSM 24677</strain>
    </source>
</reference>
<dbReference type="AlphaFoldDB" id="A0A1H3NC01"/>
<accession>A0A1H3NC01</accession>
<evidence type="ECO:0000313" key="1">
    <source>
        <dbReference type="EMBL" id="SDY86437.1"/>
    </source>
</evidence>
<dbReference type="GeneID" id="78125867"/>
<dbReference type="OrthoDB" id="7863148at2"/>
<name>A0A1H3NC01_9RHOB</name>